<evidence type="ECO:0000313" key="4">
    <source>
        <dbReference type="Proteomes" id="UP000460435"/>
    </source>
</evidence>
<keyword evidence="3" id="KW-0489">Methyltransferase</keyword>
<dbReference type="Gene3D" id="3.40.50.150">
    <property type="entry name" value="Vaccinia Virus protein VP39"/>
    <property type="match status" value="1"/>
</dbReference>
<accession>A0A7K3M4E3</accession>
<evidence type="ECO:0000313" key="3">
    <source>
        <dbReference type="EMBL" id="NDL57907.1"/>
    </source>
</evidence>
<keyword evidence="4" id="KW-1185">Reference proteome</keyword>
<dbReference type="Pfam" id="PF13649">
    <property type="entry name" value="Methyltransf_25"/>
    <property type="match status" value="1"/>
</dbReference>
<dbReference type="CDD" id="cd02440">
    <property type="entry name" value="AdoMet_MTases"/>
    <property type="match status" value="1"/>
</dbReference>
<keyword evidence="3" id="KW-0808">Transferase</keyword>
<reference evidence="3 4" key="1">
    <citation type="submission" date="2019-11" db="EMBL/GenBank/DDBJ databases">
        <authorList>
            <person name="Li X.-J."/>
            <person name="Feng X.-M."/>
        </authorList>
    </citation>
    <scope>NUCLEOTIDE SEQUENCE [LARGE SCALE GENOMIC DNA]</scope>
    <source>
        <strain evidence="3 4">XMNu-373</strain>
    </source>
</reference>
<name>A0A7K3M4E3_9ACTN</name>
<proteinExistence type="predicted"/>
<dbReference type="GO" id="GO:0032259">
    <property type="term" value="P:methylation"/>
    <property type="evidence" value="ECO:0007669"/>
    <property type="project" value="UniProtKB-KW"/>
</dbReference>
<dbReference type="Proteomes" id="UP000460435">
    <property type="component" value="Unassembled WGS sequence"/>
</dbReference>
<gene>
    <name evidence="3" type="ORF">F7O44_12555</name>
</gene>
<protein>
    <submittedName>
        <fullName evidence="3">Methyltransferase domain-containing protein</fullName>
    </submittedName>
</protein>
<feature type="domain" description="Methyltransferase" evidence="2">
    <location>
        <begin position="56"/>
        <end position="153"/>
    </location>
</feature>
<comment type="caution">
    <text evidence="3">The sequence shown here is derived from an EMBL/GenBank/DDBJ whole genome shotgun (WGS) entry which is preliminary data.</text>
</comment>
<dbReference type="RefSeq" id="WP_162450618.1">
    <property type="nucleotide sequence ID" value="NZ_WLZY01000004.1"/>
</dbReference>
<evidence type="ECO:0000256" key="1">
    <source>
        <dbReference type="SAM" id="MobiDB-lite"/>
    </source>
</evidence>
<dbReference type="EMBL" id="WLZY01000004">
    <property type="protein sequence ID" value="NDL57907.1"/>
    <property type="molecule type" value="Genomic_DNA"/>
</dbReference>
<sequence length="252" mass="26663">MTPPTHSGLDATEAAQLQTSWETQQEPFLPHRAEAFEVLVQVAAEVAGGRGRPLRVLELAAGTGSITLRLLQTLAEVDATVLEIDPVLLAIAGASIGDRAQIVEADLSDPGWPAKLPHQGFDVVLSGNALHCFSAERLADLYRQVRGVVGPGGAFALAEQMPRKPEPGSGAPDESASPEAVRAAVDAWDTWWVDVLSRPSLSAAAERRRHLQLCSADFYPDPAWHHDALTAAGFAGTGIGWSKADTVVLVAT</sequence>
<dbReference type="InterPro" id="IPR041698">
    <property type="entry name" value="Methyltransf_25"/>
</dbReference>
<dbReference type="InterPro" id="IPR029063">
    <property type="entry name" value="SAM-dependent_MTases_sf"/>
</dbReference>
<dbReference type="AlphaFoldDB" id="A0A7K3M4E3"/>
<organism evidence="3 4">
    <name type="scientific">Phytoactinopolyspora mesophila</name>
    <dbReference type="NCBI Taxonomy" id="2650750"/>
    <lineage>
        <taxon>Bacteria</taxon>
        <taxon>Bacillati</taxon>
        <taxon>Actinomycetota</taxon>
        <taxon>Actinomycetes</taxon>
        <taxon>Jiangellales</taxon>
        <taxon>Jiangellaceae</taxon>
        <taxon>Phytoactinopolyspora</taxon>
    </lineage>
</organism>
<feature type="region of interest" description="Disordered" evidence="1">
    <location>
        <begin position="159"/>
        <end position="179"/>
    </location>
</feature>
<dbReference type="SUPFAM" id="SSF53335">
    <property type="entry name" value="S-adenosyl-L-methionine-dependent methyltransferases"/>
    <property type="match status" value="1"/>
</dbReference>
<dbReference type="GO" id="GO:0008168">
    <property type="term" value="F:methyltransferase activity"/>
    <property type="evidence" value="ECO:0007669"/>
    <property type="project" value="UniProtKB-KW"/>
</dbReference>
<evidence type="ECO:0000259" key="2">
    <source>
        <dbReference type="Pfam" id="PF13649"/>
    </source>
</evidence>